<reference evidence="3" key="3">
    <citation type="submission" date="2015-03" db="EMBL/GenBank/DDBJ databases">
        <authorList>
            <person name="Murphy D."/>
        </authorList>
    </citation>
    <scope>NUCLEOTIDE SEQUENCE [LARGE SCALE GENOMIC DNA]</scope>
    <source>
        <strain evidence="3">A125KOH2</strain>
    </source>
</reference>
<reference evidence="6" key="2">
    <citation type="submission" date="2015-03" db="EMBL/GenBank/DDBJ databases">
        <authorList>
            <consortium name="Pathogen Informatics"/>
        </authorList>
    </citation>
    <scope>NUCLEOTIDE SEQUENCE [LARGE SCALE GENOMIC DNA]</scope>
    <source>
        <strain evidence="6">A125KOH2</strain>
    </source>
</reference>
<name>A0A0T9Q4E5_9GAMM</name>
<dbReference type="AlphaFoldDB" id="A0A0T9Q4E5"/>
<evidence type="ECO:0000313" key="3">
    <source>
        <dbReference type="EMBL" id="CNH95773.1"/>
    </source>
</evidence>
<accession>A0A0T9Q4E5</accession>
<gene>
    <name evidence="3" type="ORF">ERS008529_02580</name>
    <name evidence="4" type="ORF">ERS137968_00760</name>
</gene>
<dbReference type="RefSeq" id="WP_049613624.1">
    <property type="nucleotide sequence ID" value="NZ_CAWMMU010000003.1"/>
</dbReference>
<feature type="signal peptide" evidence="1">
    <location>
        <begin position="1"/>
        <end position="21"/>
    </location>
</feature>
<evidence type="ECO:0000313" key="6">
    <source>
        <dbReference type="Proteomes" id="UP000045840"/>
    </source>
</evidence>
<proteinExistence type="predicted"/>
<dbReference type="GO" id="GO:0008081">
    <property type="term" value="F:phosphoric diester hydrolase activity"/>
    <property type="evidence" value="ECO:0007669"/>
    <property type="project" value="InterPro"/>
</dbReference>
<keyword evidence="5" id="KW-1185">Reference proteome</keyword>
<feature type="chain" id="PRO_5006695071" evidence="1">
    <location>
        <begin position="22"/>
        <end position="298"/>
    </location>
</feature>
<dbReference type="InterPro" id="IPR030395">
    <property type="entry name" value="GP_PDE_dom"/>
</dbReference>
<feature type="domain" description="GP-PDE" evidence="2">
    <location>
        <begin position="23"/>
        <end position="298"/>
    </location>
</feature>
<reference evidence="4 5" key="1">
    <citation type="submission" date="2015-03" db="EMBL/GenBank/DDBJ databases">
        <authorList>
            <consortium name="Pathogen Informatics"/>
            <person name="Murphy D."/>
        </authorList>
    </citation>
    <scope>NUCLEOTIDE SEQUENCE [LARGE SCALE GENOMIC DNA]</scope>
    <source>
        <strain evidence="5">type strain: CIP110230</strain>
        <strain evidence="4">Type strain: CIP110230</strain>
    </source>
</reference>
<evidence type="ECO:0000313" key="5">
    <source>
        <dbReference type="Proteomes" id="UP000044625"/>
    </source>
</evidence>
<protein>
    <submittedName>
        <fullName evidence="3">Glycerophosphoryl diester phosphodiesterase</fullName>
    </submittedName>
</protein>
<evidence type="ECO:0000313" key="4">
    <source>
        <dbReference type="EMBL" id="CRY64461.1"/>
    </source>
</evidence>
<dbReference type="Gene3D" id="3.20.20.190">
    <property type="entry name" value="Phosphatidylinositol (PI) phosphodiesterase"/>
    <property type="match status" value="1"/>
</dbReference>
<keyword evidence="1" id="KW-0732">Signal</keyword>
<dbReference type="EMBL" id="CWJL01000003">
    <property type="protein sequence ID" value="CRY64461.1"/>
    <property type="molecule type" value="Genomic_DNA"/>
</dbReference>
<dbReference type="InterPro" id="IPR017946">
    <property type="entry name" value="PLC-like_Pdiesterase_TIM-brl"/>
</dbReference>
<dbReference type="PANTHER" id="PTHR46211">
    <property type="entry name" value="GLYCEROPHOSPHORYL DIESTER PHOSPHODIESTERASE"/>
    <property type="match status" value="1"/>
</dbReference>
<sequence length="298" mass="34041">MKKTKFITLLFSLVFTLPTLASPLIVAHRAGTADYPENTRYAIDMALKNEADIIWLSIQFSKDGIPVLYRPSDLQSLTNASEPGPVSAYTWEELRLLDAAYYFNTDGQYTYRGRGVKIPSLLQIITSYPKVNFILDIKSPDTDPLTMANTLDRLISETNSFDRVRFYSTEKRYLDALPDYINKFEPRNLTRKILANSVMANNCKVAKKRGAKLINSSDKYHAFELRRDVKVVEKLTLSRGVSRAQLVWNQQAMACFKKNNDTKILLIGVNSYEDYQLAENLGADYIMVDSPATARYWR</sequence>
<dbReference type="EMBL" id="CQAZ01000022">
    <property type="protein sequence ID" value="CNH95773.1"/>
    <property type="molecule type" value="Genomic_DNA"/>
</dbReference>
<dbReference type="Proteomes" id="UP000045840">
    <property type="component" value="Unassembled WGS sequence"/>
</dbReference>
<dbReference type="OrthoDB" id="9795622at2"/>
<evidence type="ECO:0000259" key="2">
    <source>
        <dbReference type="PROSITE" id="PS51704"/>
    </source>
</evidence>
<organism evidence="3 6">
    <name type="scientific">Yersinia pekkanenii</name>
    <dbReference type="NCBI Taxonomy" id="1288385"/>
    <lineage>
        <taxon>Bacteria</taxon>
        <taxon>Pseudomonadati</taxon>
        <taxon>Pseudomonadota</taxon>
        <taxon>Gammaproteobacteria</taxon>
        <taxon>Enterobacterales</taxon>
        <taxon>Yersiniaceae</taxon>
        <taxon>Yersinia</taxon>
    </lineage>
</organism>
<dbReference type="PROSITE" id="PS51704">
    <property type="entry name" value="GP_PDE"/>
    <property type="match status" value="1"/>
</dbReference>
<dbReference type="STRING" id="1288385.ERS137968_00760"/>
<dbReference type="Proteomes" id="UP000044625">
    <property type="component" value="Unassembled WGS sequence"/>
</dbReference>
<dbReference type="GO" id="GO:0006629">
    <property type="term" value="P:lipid metabolic process"/>
    <property type="evidence" value="ECO:0007669"/>
    <property type="project" value="InterPro"/>
</dbReference>
<evidence type="ECO:0000256" key="1">
    <source>
        <dbReference type="SAM" id="SignalP"/>
    </source>
</evidence>
<dbReference type="Pfam" id="PF03009">
    <property type="entry name" value="GDPD"/>
    <property type="match status" value="1"/>
</dbReference>
<dbReference type="PANTHER" id="PTHR46211:SF10">
    <property type="entry name" value="EXPORTED PROTEIN"/>
    <property type="match status" value="1"/>
</dbReference>
<dbReference type="SUPFAM" id="SSF51695">
    <property type="entry name" value="PLC-like phosphodiesterases"/>
    <property type="match status" value="1"/>
</dbReference>